<evidence type="ECO:0000313" key="3">
    <source>
        <dbReference type="Proteomes" id="UP000069697"/>
    </source>
</evidence>
<organism evidence="2 3">
    <name type="scientific">Paenibacillus amylolyticus</name>
    <dbReference type="NCBI Taxonomy" id="1451"/>
    <lineage>
        <taxon>Bacteria</taxon>
        <taxon>Bacillati</taxon>
        <taxon>Bacillota</taxon>
        <taxon>Bacilli</taxon>
        <taxon>Bacillales</taxon>
        <taxon>Paenibacillaceae</taxon>
        <taxon>Paenibacillus</taxon>
    </lineage>
</organism>
<dbReference type="AlphaFoldDB" id="A0A117I1K8"/>
<proteinExistence type="predicted"/>
<accession>A0A117I1K8</accession>
<evidence type="ECO:0000256" key="1">
    <source>
        <dbReference type="SAM" id="Coils"/>
    </source>
</evidence>
<dbReference type="Proteomes" id="UP000069697">
    <property type="component" value="Unassembled WGS sequence"/>
</dbReference>
<sequence>MTIVKVLVDAVGEYNAGDIVKDAPDGLIEIAKRQVRNAATGKLLAEIIEGDVNSTDTPSEREQKLQAELDESKKREADLLAEISELKSDMHKDDELKDLKSTAKDLKIQGYTKMSIEELKEAISTTSGEVDGQ</sequence>
<gene>
    <name evidence="2" type="ORF">PAHA3_2471</name>
</gene>
<dbReference type="EMBL" id="BCNV01000001">
    <property type="protein sequence ID" value="GAS82397.1"/>
    <property type="molecule type" value="Genomic_DNA"/>
</dbReference>
<dbReference type="RefSeq" id="WP_062834949.1">
    <property type="nucleotide sequence ID" value="NZ_BCNV01000001.1"/>
</dbReference>
<comment type="caution">
    <text evidence="2">The sequence shown here is derived from an EMBL/GenBank/DDBJ whole genome shotgun (WGS) entry which is preliminary data.</text>
</comment>
<name>A0A117I1K8_PAEAM</name>
<reference evidence="3" key="2">
    <citation type="submission" date="2016-01" db="EMBL/GenBank/DDBJ databases">
        <title>Draft Genome Sequence of Paenibacillus amylolyticus Heshi-A3 that Was Isolated from Fermented Rice Bran with Aging Salted Mackerel, Which Was Named Heshiko as Traditional Fermented Seafood in Japan.</title>
        <authorList>
            <person name="Akuzawa S."/>
            <person name="Nakagawa J."/>
            <person name="Kanekatsu T."/>
            <person name="Kubota E."/>
            <person name="Ohtake R."/>
            <person name="Suzuki T."/>
            <person name="Kanesaki Y."/>
        </authorList>
    </citation>
    <scope>NUCLEOTIDE SEQUENCE [LARGE SCALE GENOMIC DNA]</scope>
    <source>
        <strain evidence="3">Heshi-A3</strain>
    </source>
</reference>
<reference evidence="2 3" key="1">
    <citation type="journal article" date="2016" name="Genome Announc.">
        <title>Draft Genome Sequence of Paenibacillus amylolyticus Heshi-A3, Isolated from Fermented Rice Bran in a Japanese Fermented Seafood Dish.</title>
        <authorList>
            <person name="Akuzawa S."/>
            <person name="Nagaoka J."/>
            <person name="Kanekatsu M."/>
            <person name="Kubota E."/>
            <person name="Ohtake R."/>
            <person name="Suzuki T."/>
            <person name="Kanesaki Y."/>
        </authorList>
    </citation>
    <scope>NUCLEOTIDE SEQUENCE [LARGE SCALE GENOMIC DNA]</scope>
    <source>
        <strain evidence="2 3">Heshi-A3</strain>
    </source>
</reference>
<evidence type="ECO:0000313" key="2">
    <source>
        <dbReference type="EMBL" id="GAS82397.1"/>
    </source>
</evidence>
<keyword evidence="1" id="KW-0175">Coiled coil</keyword>
<protein>
    <submittedName>
        <fullName evidence="2">Uncharacterized protein</fullName>
    </submittedName>
</protein>
<feature type="coiled-coil region" evidence="1">
    <location>
        <begin position="62"/>
        <end position="89"/>
    </location>
</feature>